<reference evidence="3" key="2">
    <citation type="submission" date="2023-05" db="EMBL/GenBank/DDBJ databases">
        <authorList>
            <consortium name="Lawrence Berkeley National Laboratory"/>
            <person name="Steindorff A."/>
            <person name="Hensen N."/>
            <person name="Bonometti L."/>
            <person name="Westerberg I."/>
            <person name="Brannstrom I.O."/>
            <person name="Guillou S."/>
            <person name="Cros-Aarteil S."/>
            <person name="Calhoun S."/>
            <person name="Haridas S."/>
            <person name="Kuo A."/>
            <person name="Mondo S."/>
            <person name="Pangilinan J."/>
            <person name="Riley R."/>
            <person name="Labutti K."/>
            <person name="Andreopoulos B."/>
            <person name="Lipzen A."/>
            <person name="Chen C."/>
            <person name="Yanf M."/>
            <person name="Daum C."/>
            <person name="Ng V."/>
            <person name="Clum A."/>
            <person name="Ohm R."/>
            <person name="Martin F."/>
            <person name="Silar P."/>
            <person name="Natvig D."/>
            <person name="Lalanne C."/>
            <person name="Gautier V."/>
            <person name="Ament-Velasquez S.L."/>
            <person name="Kruys A."/>
            <person name="Hutchinson M.I."/>
            <person name="Powell A.J."/>
            <person name="Barry K."/>
            <person name="Miller A.N."/>
            <person name="Grigoriev I.V."/>
            <person name="Debuchy R."/>
            <person name="Gladieux P."/>
            <person name="Thoren M.H."/>
            <person name="Johannesson H."/>
        </authorList>
    </citation>
    <scope>NUCLEOTIDE SEQUENCE</scope>
    <source>
        <strain evidence="3">CBS 508.74</strain>
    </source>
</reference>
<dbReference type="InterPro" id="IPR001223">
    <property type="entry name" value="Glyco_hydro18_cat"/>
</dbReference>
<gene>
    <name evidence="3" type="ORF">N656DRAFT_845318</name>
</gene>
<dbReference type="AlphaFoldDB" id="A0AAN6TEE9"/>
<dbReference type="GeneID" id="89943320"/>
<dbReference type="CDD" id="cd06546">
    <property type="entry name" value="GH18_CTS3_chitinase"/>
    <property type="match status" value="1"/>
</dbReference>
<dbReference type="InterPro" id="IPR050542">
    <property type="entry name" value="Glycosyl_Hydrlase18_Chitinase"/>
</dbReference>
<dbReference type="GO" id="GO:0005576">
    <property type="term" value="C:extracellular region"/>
    <property type="evidence" value="ECO:0007669"/>
    <property type="project" value="TreeGrafter"/>
</dbReference>
<sequence>MKPTFLPLIFGTFLAVPLFAAPVRQSPEIPDLPRLVLYYQTTHDPFGRPISILPLVTEKHIALTHLIVCSFHINYGGIVHLNDHPPQSPLFYTLWNETRVMQAAGVKVMGMVGGATPGAFTRSTLDSADVQTFDGYYSQLRNVIAAYRLDGLDIDVEQRMSQKGITRLVRRLRQDFGPDFIITQAPAASALLRSDGALSGFSYQQLENEVGADIAFYNTQFYNGLGSMVGADTFESIVDAGWPPTKIVAGQLTSPANGGGFVPHEQLNKTITELRDRYGEIGGIMGWEYFNSAPGGRARPWEWAQIMTAILRPNSVPVLTVSDATARSLLQAWKASTFSGAAENQPDRETNSGPSVDYMAMVVG</sequence>
<keyword evidence="4" id="KW-1185">Reference proteome</keyword>
<evidence type="ECO:0000313" key="3">
    <source>
        <dbReference type="EMBL" id="KAK4112570.1"/>
    </source>
</evidence>
<feature type="domain" description="GH18" evidence="2">
    <location>
        <begin position="33"/>
        <end position="314"/>
    </location>
</feature>
<dbReference type="GO" id="GO:0004568">
    <property type="term" value="F:chitinase activity"/>
    <property type="evidence" value="ECO:0007669"/>
    <property type="project" value="TreeGrafter"/>
</dbReference>
<keyword evidence="1" id="KW-0732">Signal</keyword>
<dbReference type="InterPro" id="IPR017853">
    <property type="entry name" value="GH"/>
</dbReference>
<keyword evidence="3" id="KW-0378">Hydrolase</keyword>
<dbReference type="PROSITE" id="PS51910">
    <property type="entry name" value="GH18_2"/>
    <property type="match status" value="1"/>
</dbReference>
<dbReference type="Proteomes" id="UP001302812">
    <property type="component" value="Unassembled WGS sequence"/>
</dbReference>
<proteinExistence type="predicted"/>
<dbReference type="PANTHER" id="PTHR45708:SF60">
    <property type="entry name" value="III CHITINASE, PUTATIVE (AFU_ORTHOLOGUE AFUA_5G03850)-RELATED"/>
    <property type="match status" value="1"/>
</dbReference>
<protein>
    <submittedName>
        <fullName evidence="3">Glycoside hydrolase family 18 protein</fullName>
    </submittedName>
</protein>
<dbReference type="Pfam" id="PF00704">
    <property type="entry name" value="Glyco_hydro_18"/>
    <property type="match status" value="1"/>
</dbReference>
<organism evidence="3 4">
    <name type="scientific">Canariomyces notabilis</name>
    <dbReference type="NCBI Taxonomy" id="2074819"/>
    <lineage>
        <taxon>Eukaryota</taxon>
        <taxon>Fungi</taxon>
        <taxon>Dikarya</taxon>
        <taxon>Ascomycota</taxon>
        <taxon>Pezizomycotina</taxon>
        <taxon>Sordariomycetes</taxon>
        <taxon>Sordariomycetidae</taxon>
        <taxon>Sordariales</taxon>
        <taxon>Chaetomiaceae</taxon>
        <taxon>Canariomyces</taxon>
    </lineage>
</organism>
<feature type="chain" id="PRO_5043026651" evidence="1">
    <location>
        <begin position="21"/>
        <end position="364"/>
    </location>
</feature>
<dbReference type="SUPFAM" id="SSF51445">
    <property type="entry name" value="(Trans)glycosidases"/>
    <property type="match status" value="1"/>
</dbReference>
<evidence type="ECO:0000256" key="1">
    <source>
        <dbReference type="SAM" id="SignalP"/>
    </source>
</evidence>
<dbReference type="EMBL" id="MU853342">
    <property type="protein sequence ID" value="KAK4112570.1"/>
    <property type="molecule type" value="Genomic_DNA"/>
</dbReference>
<evidence type="ECO:0000259" key="2">
    <source>
        <dbReference type="PROSITE" id="PS51910"/>
    </source>
</evidence>
<reference evidence="3" key="1">
    <citation type="journal article" date="2023" name="Mol. Phylogenet. Evol.">
        <title>Genome-scale phylogeny and comparative genomics of the fungal order Sordariales.</title>
        <authorList>
            <person name="Hensen N."/>
            <person name="Bonometti L."/>
            <person name="Westerberg I."/>
            <person name="Brannstrom I.O."/>
            <person name="Guillou S."/>
            <person name="Cros-Aarteil S."/>
            <person name="Calhoun S."/>
            <person name="Haridas S."/>
            <person name="Kuo A."/>
            <person name="Mondo S."/>
            <person name="Pangilinan J."/>
            <person name="Riley R."/>
            <person name="LaButti K."/>
            <person name="Andreopoulos B."/>
            <person name="Lipzen A."/>
            <person name="Chen C."/>
            <person name="Yan M."/>
            <person name="Daum C."/>
            <person name="Ng V."/>
            <person name="Clum A."/>
            <person name="Steindorff A."/>
            <person name="Ohm R.A."/>
            <person name="Martin F."/>
            <person name="Silar P."/>
            <person name="Natvig D.O."/>
            <person name="Lalanne C."/>
            <person name="Gautier V."/>
            <person name="Ament-Velasquez S.L."/>
            <person name="Kruys A."/>
            <person name="Hutchinson M.I."/>
            <person name="Powell A.J."/>
            <person name="Barry K."/>
            <person name="Miller A.N."/>
            <person name="Grigoriev I.V."/>
            <person name="Debuchy R."/>
            <person name="Gladieux P."/>
            <person name="Hiltunen Thoren M."/>
            <person name="Johannesson H."/>
        </authorList>
    </citation>
    <scope>NUCLEOTIDE SEQUENCE</scope>
    <source>
        <strain evidence="3">CBS 508.74</strain>
    </source>
</reference>
<name>A0AAN6TEE9_9PEZI</name>
<accession>A0AAN6TEE9</accession>
<evidence type="ECO:0000313" key="4">
    <source>
        <dbReference type="Proteomes" id="UP001302812"/>
    </source>
</evidence>
<feature type="signal peptide" evidence="1">
    <location>
        <begin position="1"/>
        <end position="20"/>
    </location>
</feature>
<dbReference type="RefSeq" id="XP_064670140.1">
    <property type="nucleotide sequence ID" value="XM_064819194.1"/>
</dbReference>
<comment type="caution">
    <text evidence="3">The sequence shown here is derived from an EMBL/GenBank/DDBJ whole genome shotgun (WGS) entry which is preliminary data.</text>
</comment>
<dbReference type="PANTHER" id="PTHR45708">
    <property type="entry name" value="ENDOCHITINASE"/>
    <property type="match status" value="1"/>
</dbReference>
<dbReference type="Gene3D" id="3.20.20.80">
    <property type="entry name" value="Glycosidases"/>
    <property type="match status" value="1"/>
</dbReference>
<dbReference type="GO" id="GO:0005975">
    <property type="term" value="P:carbohydrate metabolic process"/>
    <property type="evidence" value="ECO:0007669"/>
    <property type="project" value="InterPro"/>
</dbReference>